<proteinExistence type="predicted"/>
<reference evidence="1" key="1">
    <citation type="submission" date="2023-08" db="EMBL/GenBank/DDBJ databases">
        <title>Complete genome sequence of Shewanella oncorhynchi Z-P2, a siderophore putrebactin-producing bacterium.</title>
        <authorList>
            <person name="Zhang Y."/>
        </authorList>
    </citation>
    <scope>NUCLEOTIDE SEQUENCE</scope>
    <source>
        <strain evidence="1">Z-P2</strain>
    </source>
</reference>
<dbReference type="AlphaFoldDB" id="A0AA50KH37"/>
<organism evidence="1">
    <name type="scientific">Shewanella oncorhynchi</name>
    <dbReference type="NCBI Taxonomy" id="2726434"/>
    <lineage>
        <taxon>Bacteria</taxon>
        <taxon>Pseudomonadati</taxon>
        <taxon>Pseudomonadota</taxon>
        <taxon>Gammaproteobacteria</taxon>
        <taxon>Alteromonadales</taxon>
        <taxon>Shewanellaceae</taxon>
        <taxon>Shewanella</taxon>
    </lineage>
</organism>
<dbReference type="GeneID" id="301339404"/>
<evidence type="ECO:0000313" key="1">
    <source>
        <dbReference type="EMBL" id="WMB74794.1"/>
    </source>
</evidence>
<name>A0AA50KH37_9GAMM</name>
<protein>
    <submittedName>
        <fullName evidence="1">Uncharacterized protein</fullName>
    </submittedName>
</protein>
<dbReference type="Proteomes" id="UP001236800">
    <property type="component" value="Chromosome"/>
</dbReference>
<dbReference type="EMBL" id="CP132914">
    <property type="protein sequence ID" value="WMB74794.1"/>
    <property type="molecule type" value="Genomic_DNA"/>
</dbReference>
<dbReference type="KEGG" id="sog:RA178_09435"/>
<dbReference type="RefSeq" id="WP_306685213.1">
    <property type="nucleotide sequence ID" value="NZ_CP132914.1"/>
</dbReference>
<accession>A0AA50KH37</accession>
<sequence length="191" mass="20869">MKVVLCGPPHSGKSCLRQGLKSILSQLPDAPYPYVITACPDGEGAWFHETATNNPELAKQLKKLNKQTFSQEFANKIAADVACCIEELVLVDVGGIIDDKNRLICGGATHAIILAADPADFAAWLQFCQQLNLQVVAQIESCYQATADRIDGIRDNVLYGAVHYLERGEDLSDRPMIQKLAEHLLALPPVK</sequence>
<gene>
    <name evidence="1" type="ORF">RA178_09435</name>
</gene>